<proteinExistence type="predicted"/>
<dbReference type="EMBL" id="HBIC01006547">
    <property type="protein sequence ID" value="CAE0274596.1"/>
    <property type="molecule type" value="Transcribed_RNA"/>
</dbReference>
<dbReference type="Gene3D" id="1.10.3210.10">
    <property type="entry name" value="Hypothetical protein af1432"/>
    <property type="match status" value="1"/>
</dbReference>
<gene>
    <name evidence="1" type="ORF">SELO1098_LOCUS3423</name>
</gene>
<evidence type="ECO:0000313" key="1">
    <source>
        <dbReference type="EMBL" id="CAE0274596.1"/>
    </source>
</evidence>
<name>A0A7S3GS26_9STRA</name>
<dbReference type="SUPFAM" id="SSF109604">
    <property type="entry name" value="HD-domain/PDEase-like"/>
    <property type="match status" value="1"/>
</dbReference>
<dbReference type="AlphaFoldDB" id="A0A7S3GS26"/>
<accession>A0A7S3GS26</accession>
<evidence type="ECO:0008006" key="2">
    <source>
        <dbReference type="Google" id="ProtNLM"/>
    </source>
</evidence>
<reference evidence="1" key="1">
    <citation type="submission" date="2021-01" db="EMBL/GenBank/DDBJ databases">
        <authorList>
            <person name="Corre E."/>
            <person name="Pelletier E."/>
            <person name="Niang G."/>
            <person name="Scheremetjew M."/>
            <person name="Finn R."/>
            <person name="Kale V."/>
            <person name="Holt S."/>
            <person name="Cochrane G."/>
            <person name="Meng A."/>
            <person name="Brown T."/>
            <person name="Cohen L."/>
        </authorList>
    </citation>
    <scope>NUCLEOTIDE SEQUENCE</scope>
    <source>
        <strain evidence="1">CCAP 955/1</strain>
    </source>
</reference>
<protein>
    <recommendedName>
        <fullName evidence="2">HD domain-containing protein</fullName>
    </recommendedName>
</protein>
<sequence length="146" mass="16968">MFHDLGEVMSPINHGEIAAGLLRPYVSPENYWILAHHEVFQAYYFQDAAQLSIRDSREHFRSHPHFDACVHFCEKWDQASFDPNYNTEPLSFFEPMVKRIFARKPYWHPDHAQDPMNAAKMEMAEGYPSEGRVEVDVPASKKAKVS</sequence>
<organism evidence="1">
    <name type="scientific">Spumella elongata</name>
    <dbReference type="NCBI Taxonomy" id="89044"/>
    <lineage>
        <taxon>Eukaryota</taxon>
        <taxon>Sar</taxon>
        <taxon>Stramenopiles</taxon>
        <taxon>Ochrophyta</taxon>
        <taxon>Chrysophyceae</taxon>
        <taxon>Chromulinales</taxon>
        <taxon>Chromulinaceae</taxon>
        <taxon>Spumella</taxon>
    </lineage>
</organism>